<accession>M5UIZ2</accession>
<evidence type="ECO:0000313" key="2">
    <source>
        <dbReference type="EMBL" id="EMI57806.1"/>
    </source>
</evidence>
<organism evidence="2 3">
    <name type="scientific">Rhodopirellula sallentina SM41</name>
    <dbReference type="NCBI Taxonomy" id="1263870"/>
    <lineage>
        <taxon>Bacteria</taxon>
        <taxon>Pseudomonadati</taxon>
        <taxon>Planctomycetota</taxon>
        <taxon>Planctomycetia</taxon>
        <taxon>Pirellulales</taxon>
        <taxon>Pirellulaceae</taxon>
        <taxon>Rhodopirellula</taxon>
    </lineage>
</organism>
<keyword evidence="3" id="KW-1185">Reference proteome</keyword>
<name>M5UIZ2_9BACT</name>
<dbReference type="AlphaFoldDB" id="M5UIZ2"/>
<dbReference type="Proteomes" id="UP000011885">
    <property type="component" value="Unassembled WGS sequence"/>
</dbReference>
<protein>
    <submittedName>
        <fullName evidence="2">Uncharacterized protein</fullName>
    </submittedName>
</protein>
<sequence>MTMQAATIVARCGRLLEFILGLRLIAITIIEFWSHAFKTDCANAVRYRTAYRRRRIDKTKTTGRKHKSHVNYLRYRTAKDQRLSNSDQTRMMSRRSDWRESHGITAPNRHR</sequence>
<feature type="region of interest" description="Disordered" evidence="1">
    <location>
        <begin position="78"/>
        <end position="111"/>
    </location>
</feature>
<evidence type="ECO:0000256" key="1">
    <source>
        <dbReference type="SAM" id="MobiDB-lite"/>
    </source>
</evidence>
<gene>
    <name evidence="2" type="ORF">RSSM_00765</name>
</gene>
<comment type="caution">
    <text evidence="2">The sequence shown here is derived from an EMBL/GenBank/DDBJ whole genome shotgun (WGS) entry which is preliminary data.</text>
</comment>
<proteinExistence type="predicted"/>
<dbReference type="EMBL" id="ANOH01000065">
    <property type="protein sequence ID" value="EMI57806.1"/>
    <property type="molecule type" value="Genomic_DNA"/>
</dbReference>
<dbReference type="PATRIC" id="fig|1263870.3.peg.834"/>
<reference evidence="2 3" key="1">
    <citation type="journal article" date="2013" name="Mar. Genomics">
        <title>Expression of sulfatases in Rhodopirellula baltica and the diversity of sulfatases in the genus Rhodopirellula.</title>
        <authorList>
            <person name="Wegner C.E."/>
            <person name="Richter-Heitmann T."/>
            <person name="Klindworth A."/>
            <person name="Klockow C."/>
            <person name="Richter M."/>
            <person name="Achstetter T."/>
            <person name="Glockner F.O."/>
            <person name="Harder J."/>
        </authorList>
    </citation>
    <scope>NUCLEOTIDE SEQUENCE [LARGE SCALE GENOMIC DNA]</scope>
    <source>
        <strain evidence="2 3">SM41</strain>
    </source>
</reference>
<evidence type="ECO:0000313" key="3">
    <source>
        <dbReference type="Proteomes" id="UP000011885"/>
    </source>
</evidence>